<reference evidence="1 2" key="1">
    <citation type="submission" date="2016-10" db="EMBL/GenBank/DDBJ databases">
        <authorList>
            <person name="de Groot N.N."/>
        </authorList>
    </citation>
    <scope>NUCLEOTIDE SEQUENCE [LARGE SCALE GENOMIC DNA]</scope>
    <source>
        <strain evidence="1 2">CGMCC 1.7659</strain>
    </source>
</reference>
<sequence>MKAGSLSINPWRLVMASLQKFVTATGCGPNRSTINPDGFAILAGFRGEFKGPRTNLVRTERCPLPHART</sequence>
<dbReference type="Proteomes" id="UP000198575">
    <property type="component" value="Unassembled WGS sequence"/>
</dbReference>
<dbReference type="RefSeq" id="WP_092406787.1">
    <property type="nucleotide sequence ID" value="NZ_FOVF01000008.1"/>
</dbReference>
<evidence type="ECO:0000313" key="2">
    <source>
        <dbReference type="Proteomes" id="UP000198575"/>
    </source>
</evidence>
<keyword evidence="2" id="KW-1185">Reference proteome</keyword>
<gene>
    <name evidence="1" type="ORF">SAMN05216289_10878</name>
</gene>
<name>A0A1I4X7S2_9GAMM</name>
<proteinExistence type="predicted"/>
<organism evidence="1 2">
    <name type="scientific">Dokdonella immobilis</name>
    <dbReference type="NCBI Taxonomy" id="578942"/>
    <lineage>
        <taxon>Bacteria</taxon>
        <taxon>Pseudomonadati</taxon>
        <taxon>Pseudomonadota</taxon>
        <taxon>Gammaproteobacteria</taxon>
        <taxon>Lysobacterales</taxon>
        <taxon>Rhodanobacteraceae</taxon>
        <taxon>Dokdonella</taxon>
    </lineage>
</organism>
<dbReference type="EMBL" id="FOVF01000008">
    <property type="protein sequence ID" value="SFN22031.1"/>
    <property type="molecule type" value="Genomic_DNA"/>
</dbReference>
<evidence type="ECO:0000313" key="1">
    <source>
        <dbReference type="EMBL" id="SFN22031.1"/>
    </source>
</evidence>
<dbReference type="AlphaFoldDB" id="A0A1I4X7S2"/>
<protein>
    <submittedName>
        <fullName evidence="1">Uncharacterized protein</fullName>
    </submittedName>
</protein>
<accession>A0A1I4X7S2</accession>